<dbReference type="EMBL" id="BLKM01000442">
    <property type="protein sequence ID" value="GFG33626.1"/>
    <property type="molecule type" value="Genomic_DNA"/>
</dbReference>
<name>A0A6L2PMK1_COPFO</name>
<evidence type="ECO:0000313" key="1">
    <source>
        <dbReference type="EMBL" id="GFG33626.1"/>
    </source>
</evidence>
<dbReference type="InParanoid" id="A0A6L2PMK1"/>
<organism evidence="1 2">
    <name type="scientific">Coptotermes formosanus</name>
    <name type="common">Formosan subterranean termite</name>
    <dbReference type="NCBI Taxonomy" id="36987"/>
    <lineage>
        <taxon>Eukaryota</taxon>
        <taxon>Metazoa</taxon>
        <taxon>Ecdysozoa</taxon>
        <taxon>Arthropoda</taxon>
        <taxon>Hexapoda</taxon>
        <taxon>Insecta</taxon>
        <taxon>Pterygota</taxon>
        <taxon>Neoptera</taxon>
        <taxon>Polyneoptera</taxon>
        <taxon>Dictyoptera</taxon>
        <taxon>Blattodea</taxon>
        <taxon>Blattoidea</taxon>
        <taxon>Termitoidae</taxon>
        <taxon>Rhinotermitidae</taxon>
        <taxon>Coptotermes</taxon>
    </lineage>
</organism>
<keyword evidence="2" id="KW-1185">Reference proteome</keyword>
<comment type="caution">
    <text evidence="1">The sequence shown here is derived from an EMBL/GenBank/DDBJ whole genome shotgun (WGS) entry which is preliminary data.</text>
</comment>
<protein>
    <submittedName>
        <fullName evidence="1">Uncharacterized protein</fullName>
    </submittedName>
</protein>
<dbReference type="Proteomes" id="UP000502823">
    <property type="component" value="Unassembled WGS sequence"/>
</dbReference>
<reference evidence="2" key="1">
    <citation type="submission" date="2020-01" db="EMBL/GenBank/DDBJ databases">
        <title>Draft genome sequence of the Termite Coptotermes fromosanus.</title>
        <authorList>
            <person name="Itakura S."/>
            <person name="Yosikawa Y."/>
            <person name="Umezawa K."/>
        </authorList>
    </citation>
    <scope>NUCLEOTIDE SEQUENCE [LARGE SCALE GENOMIC DNA]</scope>
</reference>
<gene>
    <name evidence="1" type="ORF">Cfor_03169</name>
</gene>
<dbReference type="OrthoDB" id="10462427at2759"/>
<accession>A0A6L2PMK1</accession>
<sequence>MPDFVYIFAKNFYNPTVQISQTTCSFITPFSRQQKCIFVLSAGYEAQNHPQPGNSSGGDGTSSLDCLSLIVESISPGTAAVAGLLQGQARPAVRLHGASKHEEIREHVTHTVPIVKVSQQ</sequence>
<proteinExistence type="predicted"/>
<dbReference type="AlphaFoldDB" id="A0A6L2PMK1"/>
<evidence type="ECO:0000313" key="2">
    <source>
        <dbReference type="Proteomes" id="UP000502823"/>
    </source>
</evidence>